<dbReference type="AlphaFoldDB" id="A0AAD7B9C1"/>
<evidence type="ECO:0000313" key="2">
    <source>
        <dbReference type="Proteomes" id="UP001221142"/>
    </source>
</evidence>
<dbReference type="InterPro" id="IPR023214">
    <property type="entry name" value="HAD_sf"/>
</dbReference>
<proteinExistence type="predicted"/>
<organism evidence="1 2">
    <name type="scientific">Roridomyces roridus</name>
    <dbReference type="NCBI Taxonomy" id="1738132"/>
    <lineage>
        <taxon>Eukaryota</taxon>
        <taxon>Fungi</taxon>
        <taxon>Dikarya</taxon>
        <taxon>Basidiomycota</taxon>
        <taxon>Agaricomycotina</taxon>
        <taxon>Agaricomycetes</taxon>
        <taxon>Agaricomycetidae</taxon>
        <taxon>Agaricales</taxon>
        <taxon>Marasmiineae</taxon>
        <taxon>Mycenaceae</taxon>
        <taxon>Roridomyces</taxon>
    </lineage>
</organism>
<dbReference type="Proteomes" id="UP001221142">
    <property type="component" value="Unassembled WGS sequence"/>
</dbReference>
<protein>
    <submittedName>
        <fullName evidence="1">Uncharacterized protein</fullName>
    </submittedName>
</protein>
<gene>
    <name evidence="1" type="ORF">FB45DRAFT_261274</name>
</gene>
<sequence length="572" mass="64391">MPPRTDDPGRKFYWVVLTPSAVETVAYLSSDIASSVASTVITNSYLAVLVVNSQWTPKRTVAAYFVQHRNSAEELETFHPIHPSMLESREPIIPPPSFADFGECVLDTSRRAMFDGVYEGELDTRNLIPPECLGSFPTQRWLDMDLEFNLRDEKHEEEKRCEELEAHRIGADYDKWTNFSCRSTVAVPLPHTFTAPNDIKVVVSYDLSAVRQLVPASQFFEEELKIKRFRSFCSREDALAENTFLWVQEQYARGYPIRESFDDDTVEDLSHPALIALAASMVHPYDMAEESSSKSYGGWWDGPDFGEAWLPDLPHIDPHSFAVIYFEVLGTLIDNETGIWNALQPLLERSGKDLSRIEALGLYFEAEEEVKERAASDKPLLQQCYEEFALRLGLTWASSESSAFASSIASWLLCPGALEWIRKLHPHLSLVALIDIDAQSLSSCTAFSLLRPYFSETMMQFDHEKLKVPSTGQCIVSSSLYWGIEPARWVDVPGVWLRLPGSLAATAPDEPDGRDQWGGHELCILSWRECYGLEKLAPLLLGKEEHTTAEVKGDDALDLVELSRVDSGYASA</sequence>
<name>A0AAD7B9C1_9AGAR</name>
<comment type="caution">
    <text evidence="1">The sequence shown here is derived from an EMBL/GenBank/DDBJ whole genome shotgun (WGS) entry which is preliminary data.</text>
</comment>
<keyword evidence="2" id="KW-1185">Reference proteome</keyword>
<dbReference type="SUPFAM" id="SSF56784">
    <property type="entry name" value="HAD-like"/>
    <property type="match status" value="1"/>
</dbReference>
<dbReference type="Gene3D" id="1.10.150.750">
    <property type="match status" value="1"/>
</dbReference>
<reference evidence="1" key="1">
    <citation type="submission" date="2023-03" db="EMBL/GenBank/DDBJ databases">
        <title>Massive genome expansion in bonnet fungi (Mycena s.s.) driven by repeated elements and novel gene families across ecological guilds.</title>
        <authorList>
            <consortium name="Lawrence Berkeley National Laboratory"/>
            <person name="Harder C.B."/>
            <person name="Miyauchi S."/>
            <person name="Viragh M."/>
            <person name="Kuo A."/>
            <person name="Thoen E."/>
            <person name="Andreopoulos B."/>
            <person name="Lu D."/>
            <person name="Skrede I."/>
            <person name="Drula E."/>
            <person name="Henrissat B."/>
            <person name="Morin E."/>
            <person name="Kohler A."/>
            <person name="Barry K."/>
            <person name="LaButti K."/>
            <person name="Morin E."/>
            <person name="Salamov A."/>
            <person name="Lipzen A."/>
            <person name="Mereny Z."/>
            <person name="Hegedus B."/>
            <person name="Baldrian P."/>
            <person name="Stursova M."/>
            <person name="Weitz H."/>
            <person name="Taylor A."/>
            <person name="Grigoriev I.V."/>
            <person name="Nagy L.G."/>
            <person name="Martin F."/>
            <person name="Kauserud H."/>
        </authorList>
    </citation>
    <scope>NUCLEOTIDE SEQUENCE</scope>
    <source>
        <strain evidence="1">9284</strain>
    </source>
</reference>
<dbReference type="Gene3D" id="3.40.50.1000">
    <property type="entry name" value="HAD superfamily/HAD-like"/>
    <property type="match status" value="1"/>
</dbReference>
<dbReference type="InterPro" id="IPR036412">
    <property type="entry name" value="HAD-like_sf"/>
</dbReference>
<accession>A0AAD7B9C1</accession>
<evidence type="ECO:0000313" key="1">
    <source>
        <dbReference type="EMBL" id="KAJ7614066.1"/>
    </source>
</evidence>
<dbReference type="EMBL" id="JARKIF010000027">
    <property type="protein sequence ID" value="KAJ7614066.1"/>
    <property type="molecule type" value="Genomic_DNA"/>
</dbReference>